<dbReference type="AlphaFoldDB" id="A0A7N0UCR7"/>
<dbReference type="InterPro" id="IPR035979">
    <property type="entry name" value="RBD_domain_sf"/>
</dbReference>
<protein>
    <submittedName>
        <fullName evidence="1">Uncharacterized protein</fullName>
    </submittedName>
</protein>
<dbReference type="GO" id="GO:0003676">
    <property type="term" value="F:nucleic acid binding"/>
    <property type="evidence" value="ECO:0007669"/>
    <property type="project" value="InterPro"/>
</dbReference>
<organism evidence="1 2">
    <name type="scientific">Kalanchoe fedtschenkoi</name>
    <name type="common">Lavender scallops</name>
    <name type="synonym">South American air plant</name>
    <dbReference type="NCBI Taxonomy" id="63787"/>
    <lineage>
        <taxon>Eukaryota</taxon>
        <taxon>Viridiplantae</taxon>
        <taxon>Streptophyta</taxon>
        <taxon>Embryophyta</taxon>
        <taxon>Tracheophyta</taxon>
        <taxon>Spermatophyta</taxon>
        <taxon>Magnoliopsida</taxon>
        <taxon>eudicotyledons</taxon>
        <taxon>Gunneridae</taxon>
        <taxon>Pentapetalae</taxon>
        <taxon>Saxifragales</taxon>
        <taxon>Crassulaceae</taxon>
        <taxon>Kalanchoe</taxon>
    </lineage>
</organism>
<evidence type="ECO:0000313" key="1">
    <source>
        <dbReference type="EnsemblPlants" id="Kaladp0060s0447.1.v1.1"/>
    </source>
</evidence>
<dbReference type="Proteomes" id="UP000594263">
    <property type="component" value="Unplaced"/>
</dbReference>
<dbReference type="SUPFAM" id="SSF54928">
    <property type="entry name" value="RNA-binding domain, RBD"/>
    <property type="match status" value="1"/>
</dbReference>
<name>A0A7N0UCR7_KALFE</name>
<keyword evidence="2" id="KW-1185">Reference proteome</keyword>
<reference evidence="1" key="1">
    <citation type="submission" date="2021-01" db="UniProtKB">
        <authorList>
            <consortium name="EnsemblPlants"/>
        </authorList>
    </citation>
    <scope>IDENTIFICATION</scope>
</reference>
<sequence length="186" mass="21267">MDPEMSCQTMVNRLNPRSPRGLRGICFELKWPFVPPETILLTIQDAENVVQPQDVAAKLRRYVSVRDEDVRLHYHPRGMGKYGYVKFLSVADVRTIMYMAPSLMICGRNVSVKEYFTRTPVFQTPQNYDARYLIPSSDTSRSGASPGADNRLYDEFHDVMASYLLHCEELDSVELELAILRRPGGC</sequence>
<accession>A0A7N0UCR7</accession>
<dbReference type="EnsemblPlants" id="Kaladp0060s0447.1.v1.1">
    <property type="protein sequence ID" value="Kaladp0060s0447.1.v1.1"/>
    <property type="gene ID" value="Kaladp0060s0447.v1.1"/>
</dbReference>
<evidence type="ECO:0000313" key="2">
    <source>
        <dbReference type="Proteomes" id="UP000594263"/>
    </source>
</evidence>
<proteinExistence type="predicted"/>
<dbReference type="Gramene" id="Kaladp0060s0447.1.v1.1">
    <property type="protein sequence ID" value="Kaladp0060s0447.1.v1.1"/>
    <property type="gene ID" value="Kaladp0060s0447.v1.1"/>
</dbReference>